<protein>
    <submittedName>
        <fullName evidence="1">Uncharacterized protein</fullName>
    </submittedName>
</protein>
<comment type="caution">
    <text evidence="1">The sequence shown here is derived from an EMBL/GenBank/DDBJ whole genome shotgun (WGS) entry which is preliminary data.</text>
</comment>
<evidence type="ECO:0000313" key="1">
    <source>
        <dbReference type="EMBL" id="GFS79718.1"/>
    </source>
</evidence>
<name>A0A8X6MV76_NEPPI</name>
<dbReference type="EMBL" id="BMAW01051322">
    <property type="protein sequence ID" value="GFS79718.1"/>
    <property type="molecule type" value="Genomic_DNA"/>
</dbReference>
<keyword evidence="2" id="KW-1185">Reference proteome</keyword>
<evidence type="ECO:0000313" key="2">
    <source>
        <dbReference type="Proteomes" id="UP000887013"/>
    </source>
</evidence>
<proteinExistence type="predicted"/>
<accession>A0A8X6MV76</accession>
<sequence length="99" mass="11215">MTLCMRQMVGNAAARTMRRGIYCASLVTASFTTTVRRQLAVISFKKIILRANTIKSCFLFRETGVEKKGSFPDSNLQWTSMADHDFERESLFISAVNQL</sequence>
<gene>
    <name evidence="1" type="ORF">NPIL_406521</name>
</gene>
<dbReference type="Proteomes" id="UP000887013">
    <property type="component" value="Unassembled WGS sequence"/>
</dbReference>
<organism evidence="1 2">
    <name type="scientific">Nephila pilipes</name>
    <name type="common">Giant wood spider</name>
    <name type="synonym">Nephila maculata</name>
    <dbReference type="NCBI Taxonomy" id="299642"/>
    <lineage>
        <taxon>Eukaryota</taxon>
        <taxon>Metazoa</taxon>
        <taxon>Ecdysozoa</taxon>
        <taxon>Arthropoda</taxon>
        <taxon>Chelicerata</taxon>
        <taxon>Arachnida</taxon>
        <taxon>Araneae</taxon>
        <taxon>Araneomorphae</taxon>
        <taxon>Entelegynae</taxon>
        <taxon>Araneoidea</taxon>
        <taxon>Nephilidae</taxon>
        <taxon>Nephila</taxon>
    </lineage>
</organism>
<dbReference type="AlphaFoldDB" id="A0A8X6MV76"/>
<reference evidence="1" key="1">
    <citation type="submission" date="2020-08" db="EMBL/GenBank/DDBJ databases">
        <title>Multicomponent nature underlies the extraordinary mechanical properties of spider dragline silk.</title>
        <authorList>
            <person name="Kono N."/>
            <person name="Nakamura H."/>
            <person name="Mori M."/>
            <person name="Yoshida Y."/>
            <person name="Ohtoshi R."/>
            <person name="Malay A.D."/>
            <person name="Moran D.A.P."/>
            <person name="Tomita M."/>
            <person name="Numata K."/>
            <person name="Arakawa K."/>
        </authorList>
    </citation>
    <scope>NUCLEOTIDE SEQUENCE</scope>
</reference>